<evidence type="ECO:0000259" key="4">
    <source>
        <dbReference type="PROSITE" id="PS50009"/>
    </source>
</evidence>
<dbReference type="Gene3D" id="1.10.840.10">
    <property type="entry name" value="Ras guanine-nucleotide exchange factors catalytic domain"/>
    <property type="match status" value="1"/>
</dbReference>
<feature type="compositionally biased region" description="Polar residues" evidence="3">
    <location>
        <begin position="75"/>
        <end position="93"/>
    </location>
</feature>
<reference evidence="6" key="1">
    <citation type="submission" date="2022-08" db="EMBL/GenBank/DDBJ databases">
        <title>Novel sulphate-reducing endosymbionts in the free-living metamonad Anaeramoeba.</title>
        <authorList>
            <person name="Jerlstrom-Hultqvist J."/>
            <person name="Cepicka I."/>
            <person name="Gallot-Lavallee L."/>
            <person name="Salas-Leiva D."/>
            <person name="Curtis B.A."/>
            <person name="Zahonova K."/>
            <person name="Pipaliya S."/>
            <person name="Dacks J."/>
            <person name="Roger A.J."/>
        </authorList>
    </citation>
    <scope>NUCLEOTIDE SEQUENCE</scope>
    <source>
        <strain evidence="6">Busselton2</strain>
    </source>
</reference>
<evidence type="ECO:0000256" key="2">
    <source>
        <dbReference type="PROSITE-ProRule" id="PRU00168"/>
    </source>
</evidence>
<proteinExistence type="predicted"/>
<evidence type="ECO:0000313" key="6">
    <source>
        <dbReference type="EMBL" id="KAJ3439713.1"/>
    </source>
</evidence>
<dbReference type="SMART" id="SM00147">
    <property type="entry name" value="RasGEF"/>
    <property type="match status" value="1"/>
</dbReference>
<organism evidence="6 7">
    <name type="scientific">Anaeramoeba flamelloides</name>
    <dbReference type="NCBI Taxonomy" id="1746091"/>
    <lineage>
        <taxon>Eukaryota</taxon>
        <taxon>Metamonada</taxon>
        <taxon>Anaeramoebidae</taxon>
        <taxon>Anaeramoeba</taxon>
    </lineage>
</organism>
<feature type="domain" description="Ras-GEF" evidence="4">
    <location>
        <begin position="588"/>
        <end position="818"/>
    </location>
</feature>
<feature type="compositionally biased region" description="Basic and acidic residues" evidence="3">
    <location>
        <begin position="63"/>
        <end position="74"/>
    </location>
</feature>
<feature type="compositionally biased region" description="Low complexity" evidence="3">
    <location>
        <begin position="105"/>
        <end position="119"/>
    </location>
</feature>
<name>A0AAV7ZHH4_9EUKA</name>
<dbReference type="InterPro" id="IPR000651">
    <property type="entry name" value="Ras-like_Gua-exchang_fac_N"/>
</dbReference>
<evidence type="ECO:0000256" key="1">
    <source>
        <dbReference type="ARBA" id="ARBA00022658"/>
    </source>
</evidence>
<dbReference type="Pfam" id="PF00617">
    <property type="entry name" value="RasGEF"/>
    <property type="match status" value="1"/>
</dbReference>
<dbReference type="Gene3D" id="1.20.870.10">
    <property type="entry name" value="Son of sevenless (SoS) protein Chain: S domain 1"/>
    <property type="match status" value="1"/>
</dbReference>
<evidence type="ECO:0000259" key="5">
    <source>
        <dbReference type="PROSITE" id="PS50212"/>
    </source>
</evidence>
<feature type="compositionally biased region" description="Basic residues" evidence="3">
    <location>
        <begin position="47"/>
        <end position="62"/>
    </location>
</feature>
<gene>
    <name evidence="6" type="ORF">M0812_15752</name>
</gene>
<dbReference type="PROSITE" id="PS50212">
    <property type="entry name" value="RASGEF_NTER"/>
    <property type="match status" value="1"/>
</dbReference>
<dbReference type="Pfam" id="PF00618">
    <property type="entry name" value="RasGEF_N"/>
    <property type="match status" value="1"/>
</dbReference>
<feature type="compositionally biased region" description="Basic and acidic residues" evidence="3">
    <location>
        <begin position="544"/>
        <end position="555"/>
    </location>
</feature>
<dbReference type="PROSITE" id="PS50009">
    <property type="entry name" value="RASGEF_CAT"/>
    <property type="match status" value="1"/>
</dbReference>
<feature type="domain" description="N-terminal Ras-GEF" evidence="5">
    <location>
        <begin position="416"/>
        <end position="543"/>
    </location>
</feature>
<evidence type="ECO:0000256" key="3">
    <source>
        <dbReference type="SAM" id="MobiDB-lite"/>
    </source>
</evidence>
<comment type="caution">
    <text evidence="6">The sequence shown here is derived from an EMBL/GenBank/DDBJ whole genome shotgun (WGS) entry which is preliminary data.</text>
</comment>
<dbReference type="CDD" id="cd00155">
    <property type="entry name" value="RasGEF"/>
    <property type="match status" value="1"/>
</dbReference>
<dbReference type="InterPro" id="IPR036964">
    <property type="entry name" value="RASGEF_cat_dom_sf"/>
</dbReference>
<feature type="region of interest" description="Disordered" evidence="3">
    <location>
        <begin position="46"/>
        <end position="120"/>
    </location>
</feature>
<protein>
    <submittedName>
        <fullName evidence="6">Guanine nucleotide exchange factor</fullName>
    </submittedName>
</protein>
<feature type="region of interest" description="Disordered" evidence="3">
    <location>
        <begin position="544"/>
        <end position="564"/>
    </location>
</feature>
<dbReference type="InterPro" id="IPR023578">
    <property type="entry name" value="Ras_GEF_dom_sf"/>
</dbReference>
<dbReference type="InterPro" id="IPR001895">
    <property type="entry name" value="RASGEF_cat_dom"/>
</dbReference>
<dbReference type="GO" id="GO:0005085">
    <property type="term" value="F:guanyl-nucleotide exchange factor activity"/>
    <property type="evidence" value="ECO:0007669"/>
    <property type="project" value="UniProtKB-KW"/>
</dbReference>
<dbReference type="AlphaFoldDB" id="A0AAV7ZHH4"/>
<accession>A0AAV7ZHH4</accession>
<dbReference type="GO" id="GO:0007264">
    <property type="term" value="P:small GTPase-mediated signal transduction"/>
    <property type="evidence" value="ECO:0007669"/>
    <property type="project" value="InterPro"/>
</dbReference>
<dbReference type="EMBL" id="JANTQA010000032">
    <property type="protein sequence ID" value="KAJ3439713.1"/>
    <property type="molecule type" value="Genomic_DNA"/>
</dbReference>
<dbReference type="PANTHER" id="PTHR23113">
    <property type="entry name" value="GUANINE NUCLEOTIDE EXCHANGE FACTOR"/>
    <property type="match status" value="1"/>
</dbReference>
<dbReference type="InterPro" id="IPR008937">
    <property type="entry name" value="Ras-like_GEF"/>
</dbReference>
<evidence type="ECO:0000313" key="7">
    <source>
        <dbReference type="Proteomes" id="UP001146793"/>
    </source>
</evidence>
<dbReference type="SUPFAM" id="SSF48366">
    <property type="entry name" value="Ras GEF"/>
    <property type="match status" value="1"/>
</dbReference>
<keyword evidence="1 2" id="KW-0344">Guanine-nucleotide releasing factor</keyword>
<dbReference type="Proteomes" id="UP001146793">
    <property type="component" value="Unassembled WGS sequence"/>
</dbReference>
<sequence length="822" mass="95451">MSKKIHITKPDKAKLILELSKPKLIVSELLKELDFDPKYGLFLPKIKNNKKKQTKKKKKDKNKNKEKEKEKEKPMNSTSSETESIPSLQTTSEPSEEEFSLNEKQQLSLEQQLQQSQQSALYNPQTDFQGRFLDDEELVGDYLERDLELRVQPKEKVSLRITFGTHLNNSMQSFSPNTEIKNVLNFFAEKDKRINPIDYGVVFTYNESFRKDGFINLTETKEKEKAVKEILECQLRFGVWAKFKKGYTLSGYLSKLENKFDSVQLSLRPIIINLILPDNRKMKLLLDLNCTAEEVIQKLVKNLNFKTQVMKLNKKYSIIYSLYKIDYGMEGGKKVIAQLQHLEENKRFSDQGVLPSNTLKIIKKEKILEKQTNIQNVNPKTNFWREFGIDIQNLTWFKQDKNSKSTSKIATRNDLLFNKISGISVNRLIGYLTTPGFQTPGFLDIFLVLLPTFTEESIVIDRLLERFDVPSIHPKTKRSFLNTERVSIQKLVLEVILVMIKNGINTASKEKILKTLSKAELTNENEEIHSIFNKVNDYLKSNNEENEKDKGKENESNSNKTTALKVKQNKKAISKLGSSQDLTFEAIQETEIAIQLTLIVQEFFKEIKPNELFNKAWTKSDKNEIAPNITNMIKGFNFLADWVSTLILSESDEKERLKKLIKCIKIANELKKLNNFNDMFAIISGLQNSAVLRIESTWKKLPNKISEIYNQLDELTDVLHGCKTLREMTQKTDPPCIPYLASYLVDLTYIGDLPDEVDNGLINWRKKMRMWEVISEIKRLQLHYYDFVLVKSVKNFINSQTIYTENEMWDKSIEIEKPPNMN</sequence>
<dbReference type="PANTHER" id="PTHR23113:SF99">
    <property type="entry name" value="RASGEF DOMAIN-CONTAINING PROTEIN"/>
    <property type="match status" value="1"/>
</dbReference>